<evidence type="ECO:0000313" key="3">
    <source>
        <dbReference type="Proteomes" id="UP000275663"/>
    </source>
</evidence>
<keyword evidence="3" id="KW-1185">Reference proteome</keyword>
<protein>
    <submittedName>
        <fullName evidence="2">DNA-deoxyinosine glycosylase</fullName>
        <ecNumber evidence="2">3.2.2.15</ecNumber>
    </submittedName>
</protein>
<keyword evidence="2" id="KW-0378">Hydrolase</keyword>
<organism evidence="2 3">
    <name type="scientific">Undibacterium parvum</name>
    <dbReference type="NCBI Taxonomy" id="401471"/>
    <lineage>
        <taxon>Bacteria</taxon>
        <taxon>Pseudomonadati</taxon>
        <taxon>Pseudomonadota</taxon>
        <taxon>Betaproteobacteria</taxon>
        <taxon>Burkholderiales</taxon>
        <taxon>Oxalobacteraceae</taxon>
        <taxon>Undibacterium</taxon>
    </lineage>
</organism>
<evidence type="ECO:0000313" key="2">
    <source>
        <dbReference type="EMBL" id="AZP14635.1"/>
    </source>
</evidence>
<evidence type="ECO:0000259" key="1">
    <source>
        <dbReference type="SMART" id="SM00986"/>
    </source>
</evidence>
<proteinExistence type="predicted"/>
<sequence>MPLQGFPAVINLATHTLLLGSFPGEASLRAQQYYAFKQNQFWRLMSGVLAENLVDLTYQERLQSLLTHGIGLWDVFGACQRQGSLDSAIRQGQPNDFRALQLAYPQLRKLCFNGNTAGKMRTEFEQMAYTTLQLPSSSPAYAQMRFEDKLQHWKRILENPAN</sequence>
<dbReference type="InterPro" id="IPR026353">
    <property type="entry name" value="Hypoxan-DNA_Glyclase"/>
</dbReference>
<accession>A0A3Q9BUE6</accession>
<dbReference type="KEGG" id="upv:EJN92_16705"/>
<dbReference type="OrthoDB" id="9799921at2"/>
<name>A0A3Q9BUE6_9BURK</name>
<dbReference type="Proteomes" id="UP000275663">
    <property type="component" value="Chromosome"/>
</dbReference>
<feature type="domain" description="Uracil-DNA glycosylase-like" evidence="1">
    <location>
        <begin position="7"/>
        <end position="157"/>
    </location>
</feature>
<dbReference type="InterPro" id="IPR036895">
    <property type="entry name" value="Uracil-DNA_glycosylase-like_sf"/>
</dbReference>
<dbReference type="SMART" id="SM00987">
    <property type="entry name" value="UreE_C"/>
    <property type="match status" value="1"/>
</dbReference>
<dbReference type="SUPFAM" id="SSF52141">
    <property type="entry name" value="Uracil-DNA glycosylase-like"/>
    <property type="match status" value="1"/>
</dbReference>
<dbReference type="AlphaFoldDB" id="A0A3Q9BUE6"/>
<dbReference type="EMBL" id="CP034464">
    <property type="protein sequence ID" value="AZP14635.1"/>
    <property type="molecule type" value="Genomic_DNA"/>
</dbReference>
<dbReference type="CDD" id="cd10032">
    <property type="entry name" value="UDG-F6_HDG"/>
    <property type="match status" value="1"/>
</dbReference>
<dbReference type="NCBIfam" id="TIGR04274">
    <property type="entry name" value="hypoxanDNAglyco"/>
    <property type="match status" value="1"/>
</dbReference>
<dbReference type="GO" id="GO:0033958">
    <property type="term" value="F:DNA-deoxyinosine glycosylase activity"/>
    <property type="evidence" value="ECO:0007669"/>
    <property type="project" value="UniProtKB-EC"/>
</dbReference>
<dbReference type="Pfam" id="PF03167">
    <property type="entry name" value="UDG"/>
    <property type="match status" value="1"/>
</dbReference>
<dbReference type="Gene3D" id="3.40.470.10">
    <property type="entry name" value="Uracil-DNA glycosylase-like domain"/>
    <property type="match status" value="1"/>
</dbReference>
<gene>
    <name evidence="2" type="ORF">EJN92_16705</name>
</gene>
<dbReference type="InterPro" id="IPR005122">
    <property type="entry name" value="Uracil-DNA_glycosylase-like"/>
</dbReference>
<reference evidence="2 3" key="1">
    <citation type="journal article" date="2011" name="Int. J. Syst. Evol. Microbiol.">
        <title>Description of Undibacterium oligocarboniphilum sp. nov., isolated from purified water, and Undibacterium pigrum strain CCUG 49012 as the type strain of Undibacterium parvum sp. nov., and emended descriptions of the genus Undibacterium and the species Undibacterium pigrum.</title>
        <authorList>
            <person name="Eder W."/>
            <person name="Wanner G."/>
            <person name="Ludwig W."/>
            <person name="Busse H.J."/>
            <person name="Ziemke-Kageler F."/>
            <person name="Lang E."/>
        </authorList>
    </citation>
    <scope>NUCLEOTIDE SEQUENCE [LARGE SCALE GENOMIC DNA]</scope>
    <source>
        <strain evidence="2 3">DSM 23061</strain>
    </source>
</reference>
<dbReference type="SMART" id="SM00986">
    <property type="entry name" value="UDG"/>
    <property type="match status" value="1"/>
</dbReference>
<keyword evidence="2" id="KW-0326">Glycosidase</keyword>
<dbReference type="EC" id="3.2.2.15" evidence="2"/>